<comment type="caution">
    <text evidence="1">The sequence shown here is derived from an EMBL/GenBank/DDBJ whole genome shotgun (WGS) entry which is preliminary data.</text>
</comment>
<keyword evidence="2" id="KW-1185">Reference proteome</keyword>
<sequence>MSEPPADAETFLAVTDSVAALQPGLSTLEAGVMAALHLDLARDSRSFARVFGIEHALVLRAVETLASEAGLLTLQERNARTQRTRYGASPAGDAVLARLHG</sequence>
<gene>
    <name evidence="1" type="ORF">ABID43_001961</name>
</gene>
<proteinExistence type="predicted"/>
<evidence type="ECO:0000313" key="1">
    <source>
        <dbReference type="EMBL" id="MET3692425.1"/>
    </source>
</evidence>
<accession>A0ABV2L3L8</accession>
<name>A0ABV2L3L8_9HYPH</name>
<dbReference type="Proteomes" id="UP001549145">
    <property type="component" value="Unassembled WGS sequence"/>
</dbReference>
<protein>
    <submittedName>
        <fullName evidence="1">Phage regulator Rha-like protein</fullName>
    </submittedName>
</protein>
<reference evidence="1 2" key="1">
    <citation type="submission" date="2024-06" db="EMBL/GenBank/DDBJ databases">
        <title>Genomic Encyclopedia of Type Strains, Phase IV (KMG-IV): sequencing the most valuable type-strain genomes for metagenomic binning, comparative biology and taxonomic classification.</title>
        <authorList>
            <person name="Goeker M."/>
        </authorList>
    </citation>
    <scope>NUCLEOTIDE SEQUENCE [LARGE SCALE GENOMIC DNA]</scope>
    <source>
        <strain evidence="1 2">DSM 21331</strain>
    </source>
</reference>
<dbReference type="RefSeq" id="WP_238278789.1">
    <property type="nucleotide sequence ID" value="NZ_BPQL01000043.1"/>
</dbReference>
<organism evidence="1 2">
    <name type="scientific">Methylobacterium goesingense</name>
    <dbReference type="NCBI Taxonomy" id="243690"/>
    <lineage>
        <taxon>Bacteria</taxon>
        <taxon>Pseudomonadati</taxon>
        <taxon>Pseudomonadota</taxon>
        <taxon>Alphaproteobacteria</taxon>
        <taxon>Hyphomicrobiales</taxon>
        <taxon>Methylobacteriaceae</taxon>
        <taxon>Methylobacterium</taxon>
    </lineage>
</organism>
<dbReference type="EMBL" id="JBEPMM010000004">
    <property type="protein sequence ID" value="MET3692425.1"/>
    <property type="molecule type" value="Genomic_DNA"/>
</dbReference>
<evidence type="ECO:0000313" key="2">
    <source>
        <dbReference type="Proteomes" id="UP001549145"/>
    </source>
</evidence>